<evidence type="ECO:0000259" key="1">
    <source>
        <dbReference type="Pfam" id="PF03171"/>
    </source>
</evidence>
<sequence length="191" mass="22215">MAEIDEAVTRMLFESYGVKYHDDHFLLTFHDLRLIKYKVPKKLGGDVRLRSHTNKTFSTILHQNHVSGLEINTKNDEWVAFDPLPSLVVSIAASLRHKVTFWSNNRIRPCRHKVTLRENEVRYSFGALLLYKEVIRVPNELVDKDHPLLYKPLSHLEFLNARKIAGETEYAGNRGEHSSDWTGFCFKLEPI</sequence>
<dbReference type="Proteomes" id="UP000006882">
    <property type="component" value="Chromosome G5"/>
</dbReference>
<dbReference type="SUPFAM" id="SSF51197">
    <property type="entry name" value="Clavaminate synthase-like"/>
    <property type="match status" value="1"/>
</dbReference>
<reference evidence="2 3" key="1">
    <citation type="journal article" date="2013" name="Nat. Genet.">
        <title>The high-quality draft genome of peach (Prunus persica) identifies unique patterns of genetic diversity, domestication and genome evolution.</title>
        <authorList>
            <consortium name="International Peach Genome Initiative"/>
            <person name="Verde I."/>
            <person name="Abbott A.G."/>
            <person name="Scalabrin S."/>
            <person name="Jung S."/>
            <person name="Shu S."/>
            <person name="Marroni F."/>
            <person name="Zhebentyayeva T."/>
            <person name="Dettori M.T."/>
            <person name="Grimwood J."/>
            <person name="Cattonaro F."/>
            <person name="Zuccolo A."/>
            <person name="Rossini L."/>
            <person name="Jenkins J."/>
            <person name="Vendramin E."/>
            <person name="Meisel L.A."/>
            <person name="Decroocq V."/>
            <person name="Sosinski B."/>
            <person name="Prochnik S."/>
            <person name="Mitros T."/>
            <person name="Policriti A."/>
            <person name="Cipriani G."/>
            <person name="Dondini L."/>
            <person name="Ficklin S."/>
            <person name="Goodstein D.M."/>
            <person name="Xuan P."/>
            <person name="Del Fabbro C."/>
            <person name="Aramini V."/>
            <person name="Copetti D."/>
            <person name="Gonzalez S."/>
            <person name="Horner D.S."/>
            <person name="Falchi R."/>
            <person name="Lucas S."/>
            <person name="Mica E."/>
            <person name="Maldonado J."/>
            <person name="Lazzari B."/>
            <person name="Bielenberg D."/>
            <person name="Pirona R."/>
            <person name="Miculan M."/>
            <person name="Barakat A."/>
            <person name="Testolin R."/>
            <person name="Stella A."/>
            <person name="Tartarini S."/>
            <person name="Tonutti P."/>
            <person name="Arus P."/>
            <person name="Orellana A."/>
            <person name="Wells C."/>
            <person name="Main D."/>
            <person name="Vizzotto G."/>
            <person name="Silva H."/>
            <person name="Salamini F."/>
            <person name="Schmutz J."/>
            <person name="Morgante M."/>
            <person name="Rokhsar D.S."/>
        </authorList>
    </citation>
    <scope>NUCLEOTIDE SEQUENCE [LARGE SCALE GENOMIC DNA]</scope>
    <source>
        <strain evidence="3">cv. Nemared</strain>
    </source>
</reference>
<feature type="domain" description="Isopenicillin N synthase-like Fe(2+) 2OG dioxygenase" evidence="1">
    <location>
        <begin position="45"/>
        <end position="125"/>
    </location>
</feature>
<protein>
    <recommendedName>
        <fullName evidence="1">Isopenicillin N synthase-like Fe(2+) 2OG dioxygenase domain-containing protein</fullName>
    </recommendedName>
</protein>
<accession>A0A251P6Y7</accession>
<dbReference type="InterPro" id="IPR027443">
    <property type="entry name" value="IPNS-like_sf"/>
</dbReference>
<dbReference type="InterPro" id="IPR050231">
    <property type="entry name" value="Iron_ascorbate_oxido_reductase"/>
</dbReference>
<evidence type="ECO:0000313" key="2">
    <source>
        <dbReference type="EMBL" id="ONI06145.1"/>
    </source>
</evidence>
<dbReference type="Gene3D" id="2.60.120.330">
    <property type="entry name" value="B-lactam Antibiotic, Isopenicillin N Synthase, Chain"/>
    <property type="match status" value="1"/>
</dbReference>
<dbReference type="eggNOG" id="KOG0143">
    <property type="taxonomic scope" value="Eukaryota"/>
</dbReference>
<dbReference type="PANTHER" id="PTHR47990">
    <property type="entry name" value="2-OXOGLUTARATE (2OG) AND FE(II)-DEPENDENT OXYGENASE SUPERFAMILY PROTEIN-RELATED"/>
    <property type="match status" value="1"/>
</dbReference>
<dbReference type="Pfam" id="PF03171">
    <property type="entry name" value="2OG-FeII_Oxy"/>
    <property type="match status" value="1"/>
</dbReference>
<dbReference type="AlphaFoldDB" id="A0A251P6Y7"/>
<gene>
    <name evidence="2" type="ORF">PRUPE_5G043400</name>
</gene>
<name>A0A251P6Y7_PRUPE</name>
<keyword evidence="3" id="KW-1185">Reference proteome</keyword>
<organism evidence="2 3">
    <name type="scientific">Prunus persica</name>
    <name type="common">Peach</name>
    <name type="synonym">Amygdalus persica</name>
    <dbReference type="NCBI Taxonomy" id="3760"/>
    <lineage>
        <taxon>Eukaryota</taxon>
        <taxon>Viridiplantae</taxon>
        <taxon>Streptophyta</taxon>
        <taxon>Embryophyta</taxon>
        <taxon>Tracheophyta</taxon>
        <taxon>Spermatophyta</taxon>
        <taxon>Magnoliopsida</taxon>
        <taxon>eudicotyledons</taxon>
        <taxon>Gunneridae</taxon>
        <taxon>Pentapetalae</taxon>
        <taxon>rosids</taxon>
        <taxon>fabids</taxon>
        <taxon>Rosales</taxon>
        <taxon>Rosaceae</taxon>
        <taxon>Amygdaloideae</taxon>
        <taxon>Amygdaleae</taxon>
        <taxon>Prunus</taxon>
    </lineage>
</organism>
<evidence type="ECO:0000313" key="3">
    <source>
        <dbReference type="Proteomes" id="UP000006882"/>
    </source>
</evidence>
<proteinExistence type="predicted"/>
<dbReference type="InterPro" id="IPR044861">
    <property type="entry name" value="IPNS-like_FE2OG_OXY"/>
</dbReference>
<dbReference type="EMBL" id="CM007655">
    <property type="protein sequence ID" value="ONI06145.1"/>
    <property type="molecule type" value="Genomic_DNA"/>
</dbReference>
<dbReference type="Gramene" id="ONI06145">
    <property type="protein sequence ID" value="ONI06145"/>
    <property type="gene ID" value="PRUPE_5G043400"/>
</dbReference>